<dbReference type="InterPro" id="IPR011907">
    <property type="entry name" value="RNase_III"/>
</dbReference>
<keyword evidence="7" id="KW-0694">RNA-binding</keyword>
<sequence>MSLFRTIKTLFSKKSPEIKQFEKLLQYTFGDTYYLEKALTHRSVQNHSEGNYERLEFLGDAIIDQTVSIWLFKKYPQSDEGTLTKKRSSLVNRDFLSMLGKKLQVMDVIRIEQSVNINDPKVITNIASDVYEAIVGAIYLDGGFKEVSNFIKRTLCLSEHLADEDVNYKGQLIEYCHTNNLSAPQFIIVDSRGPEHEKTFIIKVVISPDNSWRGIGSTKKSAEQDGAQRAISFFLEH</sequence>
<protein>
    <recommendedName>
        <fullName evidence="3">ribonuclease III</fullName>
        <ecNumber evidence="3">3.1.26.3</ecNumber>
    </recommendedName>
</protein>
<keyword evidence="4" id="KW-0540">Nuclease</keyword>
<dbReference type="PANTHER" id="PTHR11207:SF0">
    <property type="entry name" value="RIBONUCLEASE 3"/>
    <property type="match status" value="1"/>
</dbReference>
<dbReference type="Gene3D" id="3.30.160.20">
    <property type="match status" value="1"/>
</dbReference>
<dbReference type="HAMAP" id="MF_00104">
    <property type="entry name" value="RNase_III"/>
    <property type="match status" value="1"/>
</dbReference>
<gene>
    <name evidence="10" type="ORF">METZ01_LOCUS443042</name>
</gene>
<comment type="catalytic activity">
    <reaction evidence="1">
        <text>Endonucleolytic cleavage to 5'-phosphomonoester.</text>
        <dbReference type="EC" id="3.1.26.3"/>
    </reaction>
</comment>
<dbReference type="Pfam" id="PF00035">
    <property type="entry name" value="dsrm"/>
    <property type="match status" value="1"/>
</dbReference>
<evidence type="ECO:0000256" key="7">
    <source>
        <dbReference type="ARBA" id="ARBA00022884"/>
    </source>
</evidence>
<evidence type="ECO:0000259" key="9">
    <source>
        <dbReference type="PROSITE" id="PS50142"/>
    </source>
</evidence>
<dbReference type="GO" id="GO:0010468">
    <property type="term" value="P:regulation of gene expression"/>
    <property type="evidence" value="ECO:0007669"/>
    <property type="project" value="TreeGrafter"/>
</dbReference>
<reference evidence="10" key="1">
    <citation type="submission" date="2018-05" db="EMBL/GenBank/DDBJ databases">
        <authorList>
            <person name="Lanie J.A."/>
            <person name="Ng W.-L."/>
            <person name="Kazmierczak K.M."/>
            <person name="Andrzejewski T.M."/>
            <person name="Davidsen T.M."/>
            <person name="Wayne K.J."/>
            <person name="Tettelin H."/>
            <person name="Glass J.I."/>
            <person name="Rusch D."/>
            <person name="Podicherti R."/>
            <person name="Tsui H.-C.T."/>
            <person name="Winkler M.E."/>
        </authorList>
    </citation>
    <scope>NUCLEOTIDE SEQUENCE</scope>
</reference>
<evidence type="ECO:0000256" key="2">
    <source>
        <dbReference type="ARBA" id="ARBA00010183"/>
    </source>
</evidence>
<keyword evidence="5" id="KW-0255">Endonuclease</keyword>
<dbReference type="FunFam" id="1.10.1520.10:FF:000001">
    <property type="entry name" value="Ribonuclease 3"/>
    <property type="match status" value="1"/>
</dbReference>
<proteinExistence type="inferred from homology"/>
<evidence type="ECO:0000313" key="10">
    <source>
        <dbReference type="EMBL" id="SVD90188.1"/>
    </source>
</evidence>
<accession>A0A382Z635</accession>
<dbReference type="InterPro" id="IPR014720">
    <property type="entry name" value="dsRBD_dom"/>
</dbReference>
<dbReference type="CDD" id="cd00593">
    <property type="entry name" value="RIBOc"/>
    <property type="match status" value="1"/>
</dbReference>
<comment type="similarity">
    <text evidence="2">Belongs to the ribonuclease III family.</text>
</comment>
<dbReference type="GO" id="GO:0003725">
    <property type="term" value="F:double-stranded RNA binding"/>
    <property type="evidence" value="ECO:0007669"/>
    <property type="project" value="TreeGrafter"/>
</dbReference>
<evidence type="ECO:0000256" key="6">
    <source>
        <dbReference type="ARBA" id="ARBA00022801"/>
    </source>
</evidence>
<dbReference type="SMART" id="SM00358">
    <property type="entry name" value="DSRM"/>
    <property type="match status" value="1"/>
</dbReference>
<dbReference type="Gene3D" id="1.10.1520.10">
    <property type="entry name" value="Ribonuclease III domain"/>
    <property type="match status" value="1"/>
</dbReference>
<dbReference type="SUPFAM" id="SSF69065">
    <property type="entry name" value="RNase III domain-like"/>
    <property type="match status" value="1"/>
</dbReference>
<evidence type="ECO:0000256" key="4">
    <source>
        <dbReference type="ARBA" id="ARBA00022722"/>
    </source>
</evidence>
<dbReference type="PROSITE" id="PS50142">
    <property type="entry name" value="RNASE_3_2"/>
    <property type="match status" value="1"/>
</dbReference>
<dbReference type="SMART" id="SM00535">
    <property type="entry name" value="RIBOc"/>
    <property type="match status" value="1"/>
</dbReference>
<evidence type="ECO:0000256" key="3">
    <source>
        <dbReference type="ARBA" id="ARBA00012177"/>
    </source>
</evidence>
<name>A0A382Z635_9ZZZZ</name>
<dbReference type="NCBIfam" id="TIGR02191">
    <property type="entry name" value="RNaseIII"/>
    <property type="match status" value="1"/>
</dbReference>
<dbReference type="GO" id="GO:0006364">
    <property type="term" value="P:rRNA processing"/>
    <property type="evidence" value="ECO:0007669"/>
    <property type="project" value="InterPro"/>
</dbReference>
<dbReference type="AlphaFoldDB" id="A0A382Z635"/>
<feature type="domain" description="RNase III" evidence="9">
    <location>
        <begin position="18"/>
        <end position="143"/>
    </location>
</feature>
<dbReference type="CDD" id="cd10845">
    <property type="entry name" value="DSRM_RNAse_III_family"/>
    <property type="match status" value="1"/>
</dbReference>
<evidence type="ECO:0000256" key="5">
    <source>
        <dbReference type="ARBA" id="ARBA00022759"/>
    </source>
</evidence>
<dbReference type="EC" id="3.1.26.3" evidence="3"/>
<dbReference type="PROSITE" id="PS00517">
    <property type="entry name" value="RNASE_3_1"/>
    <property type="match status" value="1"/>
</dbReference>
<evidence type="ECO:0000256" key="1">
    <source>
        <dbReference type="ARBA" id="ARBA00000109"/>
    </source>
</evidence>
<dbReference type="GO" id="GO:0004525">
    <property type="term" value="F:ribonuclease III activity"/>
    <property type="evidence" value="ECO:0007669"/>
    <property type="project" value="UniProtKB-EC"/>
</dbReference>
<organism evidence="10">
    <name type="scientific">marine metagenome</name>
    <dbReference type="NCBI Taxonomy" id="408172"/>
    <lineage>
        <taxon>unclassified sequences</taxon>
        <taxon>metagenomes</taxon>
        <taxon>ecological metagenomes</taxon>
    </lineage>
</organism>
<dbReference type="PROSITE" id="PS50137">
    <property type="entry name" value="DS_RBD"/>
    <property type="match status" value="1"/>
</dbReference>
<dbReference type="Pfam" id="PF14622">
    <property type="entry name" value="Ribonucleas_3_3"/>
    <property type="match status" value="1"/>
</dbReference>
<dbReference type="EMBL" id="UINC01180809">
    <property type="protein sequence ID" value="SVD90188.1"/>
    <property type="molecule type" value="Genomic_DNA"/>
</dbReference>
<feature type="domain" description="DRBM" evidence="8">
    <location>
        <begin position="167"/>
        <end position="236"/>
    </location>
</feature>
<dbReference type="InterPro" id="IPR036389">
    <property type="entry name" value="RNase_III_sf"/>
</dbReference>
<keyword evidence="6" id="KW-0378">Hydrolase</keyword>
<dbReference type="InterPro" id="IPR000999">
    <property type="entry name" value="RNase_III_dom"/>
</dbReference>
<dbReference type="SUPFAM" id="SSF54768">
    <property type="entry name" value="dsRNA-binding domain-like"/>
    <property type="match status" value="1"/>
</dbReference>
<evidence type="ECO:0000259" key="8">
    <source>
        <dbReference type="PROSITE" id="PS50137"/>
    </source>
</evidence>
<dbReference type="PANTHER" id="PTHR11207">
    <property type="entry name" value="RIBONUCLEASE III"/>
    <property type="match status" value="1"/>
</dbReference>